<keyword evidence="2" id="KW-1185">Reference proteome</keyword>
<reference evidence="1 2" key="1">
    <citation type="journal article" date="2021" name="Sci. Rep.">
        <title>The genome of the diatom Chaetoceros tenuissimus carries an ancient integrated fragment of an extant virus.</title>
        <authorList>
            <person name="Hongo Y."/>
            <person name="Kimura K."/>
            <person name="Takaki Y."/>
            <person name="Yoshida Y."/>
            <person name="Baba S."/>
            <person name="Kobayashi G."/>
            <person name="Nagasaki K."/>
            <person name="Hano T."/>
            <person name="Tomaru Y."/>
        </authorList>
    </citation>
    <scope>NUCLEOTIDE SEQUENCE [LARGE SCALE GENOMIC DNA]</scope>
    <source>
        <strain evidence="1 2">NIES-3715</strain>
    </source>
</reference>
<evidence type="ECO:0000313" key="1">
    <source>
        <dbReference type="EMBL" id="GFH59847.1"/>
    </source>
</evidence>
<sequence length="110" mass="12529">MNARLQMYAAGLELCDISTFLFHGIRKGMPSHFRNLCGAVLGRKFINSFLKYFFDGEDVKCSCVNGNEGTPLPQMFPLARRNDVAHIVFAYTSANVEFGMDSYDFHQEKY</sequence>
<name>A0AAD3D8G7_9STRA</name>
<dbReference type="AlphaFoldDB" id="A0AAD3D8G7"/>
<dbReference type="EMBL" id="BLLK01000069">
    <property type="protein sequence ID" value="GFH59847.1"/>
    <property type="molecule type" value="Genomic_DNA"/>
</dbReference>
<accession>A0AAD3D8G7</accession>
<organism evidence="1 2">
    <name type="scientific">Chaetoceros tenuissimus</name>
    <dbReference type="NCBI Taxonomy" id="426638"/>
    <lineage>
        <taxon>Eukaryota</taxon>
        <taxon>Sar</taxon>
        <taxon>Stramenopiles</taxon>
        <taxon>Ochrophyta</taxon>
        <taxon>Bacillariophyta</taxon>
        <taxon>Coscinodiscophyceae</taxon>
        <taxon>Chaetocerotophycidae</taxon>
        <taxon>Chaetocerotales</taxon>
        <taxon>Chaetocerotaceae</taxon>
        <taxon>Chaetoceros</taxon>
    </lineage>
</organism>
<comment type="caution">
    <text evidence="1">The sequence shown here is derived from an EMBL/GenBank/DDBJ whole genome shotgun (WGS) entry which is preliminary data.</text>
</comment>
<proteinExistence type="predicted"/>
<gene>
    <name evidence="1" type="ORF">CTEN210_16323</name>
</gene>
<protein>
    <submittedName>
        <fullName evidence="1">Uncharacterized protein</fullName>
    </submittedName>
</protein>
<dbReference type="Proteomes" id="UP001054902">
    <property type="component" value="Unassembled WGS sequence"/>
</dbReference>
<evidence type="ECO:0000313" key="2">
    <source>
        <dbReference type="Proteomes" id="UP001054902"/>
    </source>
</evidence>